<sequence>MAQKEVHPCLQEVCLANSKDLCTESDVKVLEEKSKCEKCTEGSHPNTPKTILIELNIQGSASNPIEKLFKIIFPHTEIVQVTSVVRPRVLQSQVK</sequence>
<protein>
    <submittedName>
        <fullName evidence="1">Uncharacterized protein</fullName>
    </submittedName>
</protein>
<name>A0AAV4TAB5_CAEEX</name>
<dbReference type="Proteomes" id="UP001054945">
    <property type="component" value="Unassembled WGS sequence"/>
</dbReference>
<comment type="caution">
    <text evidence="1">The sequence shown here is derived from an EMBL/GenBank/DDBJ whole genome shotgun (WGS) entry which is preliminary data.</text>
</comment>
<dbReference type="EMBL" id="BPLR01010919">
    <property type="protein sequence ID" value="GIY43015.1"/>
    <property type="molecule type" value="Genomic_DNA"/>
</dbReference>
<reference evidence="1 2" key="1">
    <citation type="submission" date="2021-06" db="EMBL/GenBank/DDBJ databases">
        <title>Caerostris extrusa draft genome.</title>
        <authorList>
            <person name="Kono N."/>
            <person name="Arakawa K."/>
        </authorList>
    </citation>
    <scope>NUCLEOTIDE SEQUENCE [LARGE SCALE GENOMIC DNA]</scope>
</reference>
<proteinExistence type="predicted"/>
<evidence type="ECO:0000313" key="2">
    <source>
        <dbReference type="Proteomes" id="UP001054945"/>
    </source>
</evidence>
<evidence type="ECO:0000313" key="1">
    <source>
        <dbReference type="EMBL" id="GIY43015.1"/>
    </source>
</evidence>
<dbReference type="AlphaFoldDB" id="A0AAV4TAB5"/>
<organism evidence="1 2">
    <name type="scientific">Caerostris extrusa</name>
    <name type="common">Bark spider</name>
    <name type="synonym">Caerostris bankana</name>
    <dbReference type="NCBI Taxonomy" id="172846"/>
    <lineage>
        <taxon>Eukaryota</taxon>
        <taxon>Metazoa</taxon>
        <taxon>Ecdysozoa</taxon>
        <taxon>Arthropoda</taxon>
        <taxon>Chelicerata</taxon>
        <taxon>Arachnida</taxon>
        <taxon>Araneae</taxon>
        <taxon>Araneomorphae</taxon>
        <taxon>Entelegynae</taxon>
        <taxon>Araneoidea</taxon>
        <taxon>Araneidae</taxon>
        <taxon>Caerostris</taxon>
    </lineage>
</organism>
<gene>
    <name evidence="1" type="ORF">CEXT_395511</name>
</gene>
<accession>A0AAV4TAB5</accession>
<keyword evidence="2" id="KW-1185">Reference proteome</keyword>